<evidence type="ECO:0000256" key="5">
    <source>
        <dbReference type="ARBA" id="ARBA00023136"/>
    </source>
</evidence>
<dbReference type="EMBL" id="JADLRE010000015">
    <property type="protein sequence ID" value="MBF6227353.1"/>
    <property type="molecule type" value="Genomic_DNA"/>
</dbReference>
<comment type="subcellular location">
    <subcellularLocation>
        <location evidence="1">Membrane</location>
        <topology evidence="1">Multi-pass membrane protein</topology>
    </subcellularLocation>
</comment>
<evidence type="ECO:0000313" key="8">
    <source>
        <dbReference type="Proteomes" id="UP000807309"/>
    </source>
</evidence>
<dbReference type="RefSeq" id="WP_195034377.1">
    <property type="nucleotide sequence ID" value="NZ_JADLRE010000015.1"/>
</dbReference>
<dbReference type="SUPFAM" id="SSF144083">
    <property type="entry name" value="Magnesium transport protein CorA, transmembrane region"/>
    <property type="match status" value="1"/>
</dbReference>
<evidence type="ECO:0000256" key="3">
    <source>
        <dbReference type="ARBA" id="ARBA00022692"/>
    </source>
</evidence>
<dbReference type="Gene3D" id="1.20.58.340">
    <property type="entry name" value="Magnesium transport protein CorA, transmembrane region"/>
    <property type="match status" value="1"/>
</dbReference>
<organism evidence="7 8">
    <name type="scientific">Nocardia abscessus</name>
    <dbReference type="NCBI Taxonomy" id="120957"/>
    <lineage>
        <taxon>Bacteria</taxon>
        <taxon>Bacillati</taxon>
        <taxon>Actinomycetota</taxon>
        <taxon>Actinomycetes</taxon>
        <taxon>Mycobacteriales</taxon>
        <taxon>Nocardiaceae</taxon>
        <taxon>Nocardia</taxon>
    </lineage>
</organism>
<dbReference type="InterPro" id="IPR045861">
    <property type="entry name" value="CorA_cytoplasmic_dom"/>
</dbReference>
<dbReference type="PANTHER" id="PTHR47685:SF1">
    <property type="entry name" value="MAGNESIUM TRANSPORT PROTEIN CORA"/>
    <property type="match status" value="1"/>
</dbReference>
<keyword evidence="4 6" id="KW-1133">Transmembrane helix</keyword>
<dbReference type="Proteomes" id="UP000807309">
    <property type="component" value="Unassembled WGS sequence"/>
</dbReference>
<dbReference type="InterPro" id="IPR002523">
    <property type="entry name" value="MgTranspt_CorA/ZnTranspt_ZntB"/>
</dbReference>
<evidence type="ECO:0000256" key="1">
    <source>
        <dbReference type="ARBA" id="ARBA00004141"/>
    </source>
</evidence>
<keyword evidence="5 6" id="KW-0472">Membrane</keyword>
<evidence type="ECO:0000256" key="2">
    <source>
        <dbReference type="ARBA" id="ARBA00009765"/>
    </source>
</evidence>
<evidence type="ECO:0000256" key="6">
    <source>
        <dbReference type="SAM" id="Phobius"/>
    </source>
</evidence>
<protein>
    <recommendedName>
        <fullName evidence="9">Magnesium transporter</fullName>
    </recommendedName>
</protein>
<comment type="caution">
    <text evidence="7">The sequence shown here is derived from an EMBL/GenBank/DDBJ whole genome shotgun (WGS) entry which is preliminary data.</text>
</comment>
<proteinExistence type="inferred from homology"/>
<feature type="transmembrane region" description="Helical" evidence="6">
    <location>
        <begin position="281"/>
        <end position="302"/>
    </location>
</feature>
<feature type="transmembrane region" description="Helical" evidence="6">
    <location>
        <begin position="255"/>
        <end position="275"/>
    </location>
</feature>
<dbReference type="InterPro" id="IPR045863">
    <property type="entry name" value="CorA_TM1_TM2"/>
</dbReference>
<comment type="similarity">
    <text evidence="2">Belongs to the CorA metal ion transporter (MIT) (TC 1.A.35) family.</text>
</comment>
<sequence>MTTFLSTVTADRFDTEVLQQHWIPLAADDADTAAVLRERLGIDFTAVRNQVWETDNFLYIPVVATYQRGETIERATIVFALGGEFLVTLQPSEHFVPFDKAVAKMRRNTALAGSAHGVMYALLWALNETSERVLHHAGDTLEEMRDEIASAVDGHDRETTSADVRATMARMDATERIVSRVRETQLQLARAARHLMADTPPGHELDGVTGILLADIDGVQQQAGVEHDKVRYLRQSAIGRPEVKQNQIVETFAKLTAVLVPPTLIATCFGVNFAWMPESPWQYRLVAIVLMALVSVLPLVYLGKKGRLR</sequence>
<evidence type="ECO:0000256" key="4">
    <source>
        <dbReference type="ARBA" id="ARBA00022989"/>
    </source>
</evidence>
<evidence type="ECO:0000313" key="7">
    <source>
        <dbReference type="EMBL" id="MBF6227353.1"/>
    </source>
</evidence>
<evidence type="ECO:0008006" key="9">
    <source>
        <dbReference type="Google" id="ProtNLM"/>
    </source>
</evidence>
<name>A0ABS0CG23_9NOCA</name>
<gene>
    <name evidence="7" type="ORF">IU470_19870</name>
</gene>
<dbReference type="SUPFAM" id="SSF143865">
    <property type="entry name" value="CorA soluble domain-like"/>
    <property type="match status" value="1"/>
</dbReference>
<reference evidence="7 8" key="1">
    <citation type="submission" date="2020-10" db="EMBL/GenBank/DDBJ databases">
        <title>Identification of Nocardia species via Next-generation sequencing and recognition of intraspecies genetic diversity.</title>
        <authorList>
            <person name="Li P."/>
            <person name="Li P."/>
            <person name="Lu B."/>
        </authorList>
    </citation>
    <scope>NUCLEOTIDE SEQUENCE [LARGE SCALE GENOMIC DNA]</scope>
    <source>
        <strain evidence="7 8">N-11</strain>
    </source>
</reference>
<dbReference type="Pfam" id="PF01544">
    <property type="entry name" value="CorA"/>
    <property type="match status" value="1"/>
</dbReference>
<accession>A0ABS0CG23</accession>
<dbReference type="InterPro" id="IPR050829">
    <property type="entry name" value="CorA_MIT"/>
</dbReference>
<keyword evidence="8" id="KW-1185">Reference proteome</keyword>
<keyword evidence="3 6" id="KW-0812">Transmembrane</keyword>
<dbReference type="PANTHER" id="PTHR47685">
    <property type="entry name" value="MAGNESIUM TRANSPORT PROTEIN CORA"/>
    <property type="match status" value="1"/>
</dbReference>